<dbReference type="InterPro" id="IPR049943">
    <property type="entry name" value="Ser_HO-MeTrfase-like"/>
</dbReference>
<evidence type="ECO:0000256" key="3">
    <source>
        <dbReference type="ARBA" id="ARBA00002224"/>
    </source>
</evidence>
<evidence type="ECO:0000256" key="4">
    <source>
        <dbReference type="ARBA" id="ARBA00004777"/>
    </source>
</evidence>
<evidence type="ECO:0000256" key="6">
    <source>
        <dbReference type="ARBA" id="ARBA00022563"/>
    </source>
</evidence>
<dbReference type="InterPro" id="IPR015421">
    <property type="entry name" value="PyrdxlP-dep_Trfase_major"/>
</dbReference>
<dbReference type="PANTHER" id="PTHR11680:SF59">
    <property type="entry name" value="SERINE HYDROXYMETHYLTRANSFERASE, CYTOSOLIC"/>
    <property type="match status" value="1"/>
</dbReference>
<dbReference type="GO" id="GO:0004372">
    <property type="term" value="F:glycine hydroxymethyltransferase activity"/>
    <property type="evidence" value="ECO:0007669"/>
    <property type="project" value="UniProtKB-EC"/>
</dbReference>
<dbReference type="GO" id="GO:0030170">
    <property type="term" value="F:pyridoxal phosphate binding"/>
    <property type="evidence" value="ECO:0007669"/>
    <property type="project" value="InterPro"/>
</dbReference>
<dbReference type="InterPro" id="IPR001085">
    <property type="entry name" value="Ser_HO-MeTrfase"/>
</dbReference>
<dbReference type="EC" id="2.1.2.1" evidence="9"/>
<dbReference type="Proteomes" id="UP000694726">
    <property type="component" value="Unplaced"/>
</dbReference>
<dbReference type="Ensembl" id="ENSSSCT00015103151.1">
    <property type="protein sequence ID" value="ENSSSCP00015042938.1"/>
    <property type="gene ID" value="ENSSSCG00015076467.1"/>
</dbReference>
<evidence type="ECO:0000256" key="2">
    <source>
        <dbReference type="ARBA" id="ARBA00001933"/>
    </source>
</evidence>
<evidence type="ECO:0000256" key="8">
    <source>
        <dbReference type="ARBA" id="ARBA00022898"/>
    </source>
</evidence>
<protein>
    <recommendedName>
        <fullName evidence="9">Serine hydroxymethyltransferase</fullName>
        <ecNumber evidence="9">2.1.2.1</ecNumber>
    </recommendedName>
</protein>
<dbReference type="PANTHER" id="PTHR11680">
    <property type="entry name" value="SERINE HYDROXYMETHYLTRANSFERASE"/>
    <property type="match status" value="1"/>
</dbReference>
<organism evidence="11 12">
    <name type="scientific">Sus scrofa</name>
    <name type="common">Pig</name>
    <dbReference type="NCBI Taxonomy" id="9823"/>
    <lineage>
        <taxon>Eukaryota</taxon>
        <taxon>Metazoa</taxon>
        <taxon>Chordata</taxon>
        <taxon>Craniata</taxon>
        <taxon>Vertebrata</taxon>
        <taxon>Euteleostomi</taxon>
        <taxon>Mammalia</taxon>
        <taxon>Eutheria</taxon>
        <taxon>Laurasiatheria</taxon>
        <taxon>Artiodactyla</taxon>
        <taxon>Suina</taxon>
        <taxon>Suidae</taxon>
        <taxon>Sus</taxon>
    </lineage>
</organism>
<accession>A0A8D0QAW3</accession>
<evidence type="ECO:0000256" key="5">
    <source>
        <dbReference type="ARBA" id="ARBA00006376"/>
    </source>
</evidence>
<keyword evidence="7 9" id="KW-0808">Transferase</keyword>
<feature type="domain" description="Serine hydroxymethyltransferase-like" evidence="10">
    <location>
        <begin position="26"/>
        <end position="354"/>
    </location>
</feature>
<dbReference type="GO" id="GO:0035999">
    <property type="term" value="P:tetrahydrofolate interconversion"/>
    <property type="evidence" value="ECO:0007669"/>
    <property type="project" value="UniProtKB-UniPathway"/>
</dbReference>
<dbReference type="Pfam" id="PF00464">
    <property type="entry name" value="SHMT"/>
    <property type="match status" value="1"/>
</dbReference>
<comment type="cofactor">
    <cofactor evidence="2 9">
        <name>pyridoxal 5'-phosphate</name>
        <dbReference type="ChEBI" id="CHEBI:597326"/>
    </cofactor>
</comment>
<reference evidence="11" key="1">
    <citation type="submission" date="2025-08" db="UniProtKB">
        <authorList>
            <consortium name="Ensembl"/>
        </authorList>
    </citation>
    <scope>IDENTIFICATION</scope>
</reference>
<evidence type="ECO:0000256" key="9">
    <source>
        <dbReference type="RuleBase" id="RU000585"/>
    </source>
</evidence>
<dbReference type="GO" id="GO:0019264">
    <property type="term" value="P:glycine biosynthetic process from serine"/>
    <property type="evidence" value="ECO:0007669"/>
    <property type="project" value="InterPro"/>
</dbReference>
<evidence type="ECO:0000259" key="10">
    <source>
        <dbReference type="Pfam" id="PF00464"/>
    </source>
</evidence>
<keyword evidence="6 9" id="KW-0554">One-carbon metabolism</keyword>
<name>A0A8D0QAW3_PIG</name>
<keyword evidence="8 9" id="KW-0663">Pyridoxal phosphate</keyword>
<dbReference type="SUPFAM" id="SSF53383">
    <property type="entry name" value="PLP-dependent transferases"/>
    <property type="match status" value="1"/>
</dbReference>
<comment type="function">
    <text evidence="3 9">Interconversion of serine and glycine.</text>
</comment>
<dbReference type="FunFam" id="3.40.640.10:FF:000097">
    <property type="entry name" value="Serine hydroxymethyltransferase"/>
    <property type="match status" value="1"/>
</dbReference>
<evidence type="ECO:0000313" key="11">
    <source>
        <dbReference type="Ensembl" id="ENSSSCP00015042938.1"/>
    </source>
</evidence>
<evidence type="ECO:0000256" key="7">
    <source>
        <dbReference type="ARBA" id="ARBA00022679"/>
    </source>
</evidence>
<evidence type="ECO:0000256" key="1">
    <source>
        <dbReference type="ARBA" id="ARBA00001528"/>
    </source>
</evidence>
<dbReference type="UniPathway" id="UPA00193"/>
<proteinExistence type="inferred from homology"/>
<dbReference type="Gene3D" id="3.40.640.10">
    <property type="entry name" value="Type I PLP-dependent aspartate aminotransferase-like (Major domain)"/>
    <property type="match status" value="1"/>
</dbReference>
<comment type="catalytic activity">
    <reaction evidence="1 9">
        <text>(6R)-5,10-methylene-5,6,7,8-tetrahydrofolate + glycine + H2O = (6S)-5,6,7,8-tetrahydrofolate + L-serine</text>
        <dbReference type="Rhea" id="RHEA:15481"/>
        <dbReference type="ChEBI" id="CHEBI:15377"/>
        <dbReference type="ChEBI" id="CHEBI:15636"/>
        <dbReference type="ChEBI" id="CHEBI:33384"/>
        <dbReference type="ChEBI" id="CHEBI:57305"/>
        <dbReference type="ChEBI" id="CHEBI:57453"/>
        <dbReference type="EC" id="2.1.2.1"/>
    </reaction>
</comment>
<sequence>MATPDSGAPWDADLWSSHDKMLVQPLKDSDLEVYNIIKKESHRQRVGLELIASENFASRAVLEALGSCLNNKYSEGYPGQRYYGGTEFIDELELLCQRRALQVYGLDPQCWGVNVQPYSGSPANFAVYTALVEPHGRIMGLDLPDGGHLTHGFMTEKKKISATSIFFESMPYKVDPDTGYINYDRLEENARLFHPKLIIAGTSCYSRNLDYARLRRIADDNGAYLMADMAHISGLVAAGVVPSPFEHCHVVSTTTHKTLRGCRAGMIFYRKGVRSVDPKTGRETRYNLESLINSAVFPGLQGGPHNHAIAGVAVALKQAMTPEFRVYQCQVVANCRALAKTLMGLGYKVVTGRTGQARRTVPVPSGVAGPRPLVCSRHPQQSHRCVAVAIPAGDPRSSRQFSERSLRLPEGLGTGRHTAGGWRGAEGGPWPRHPGASAPSRVFLVSTLVLSGCQQGCLAASLWWPANTCPLPFSGPRRPQPSAALRPPLPRFVPPLLFASSTSSTSSARKPQVDRDLHGHKQVSWVHRRCPALTRVWVGPVSLTSSGRCWSGERARIVDVGQLPLALGIWPAAPTAPVPELPGWSPQQVLSALSRRRGRRWQIPASCLALAQVLHALLQTSRWPCQLLVACGRLRLPKVPLPA</sequence>
<dbReference type="Gene3D" id="3.90.1150.10">
    <property type="entry name" value="Aspartate Aminotransferase, domain 1"/>
    <property type="match status" value="1"/>
</dbReference>
<evidence type="ECO:0000313" key="12">
    <source>
        <dbReference type="Proteomes" id="UP000694726"/>
    </source>
</evidence>
<dbReference type="InterPro" id="IPR019798">
    <property type="entry name" value="Ser_HO-MeTrfase_PLP_BS"/>
</dbReference>
<comment type="pathway">
    <text evidence="4 9">One-carbon metabolism; tetrahydrofolate interconversion.</text>
</comment>
<dbReference type="CDD" id="cd00378">
    <property type="entry name" value="SHMT"/>
    <property type="match status" value="1"/>
</dbReference>
<dbReference type="InterPro" id="IPR015422">
    <property type="entry name" value="PyrdxlP-dep_Trfase_small"/>
</dbReference>
<dbReference type="NCBIfam" id="NF000586">
    <property type="entry name" value="PRK00011.1"/>
    <property type="match status" value="1"/>
</dbReference>
<dbReference type="AlphaFoldDB" id="A0A8D0QAW3"/>
<dbReference type="PROSITE" id="PS00096">
    <property type="entry name" value="SHMT"/>
    <property type="match status" value="1"/>
</dbReference>
<comment type="similarity">
    <text evidence="5 9">Belongs to the SHMT family.</text>
</comment>
<dbReference type="InterPro" id="IPR015424">
    <property type="entry name" value="PyrdxlP-dep_Trfase"/>
</dbReference>
<dbReference type="InterPro" id="IPR039429">
    <property type="entry name" value="SHMT-like_dom"/>
</dbReference>